<keyword evidence="3" id="KW-1185">Reference proteome</keyword>
<dbReference type="EMBL" id="ML978135">
    <property type="protein sequence ID" value="KAF2094264.1"/>
    <property type="molecule type" value="Genomic_DNA"/>
</dbReference>
<evidence type="ECO:0000313" key="3">
    <source>
        <dbReference type="Proteomes" id="UP000799772"/>
    </source>
</evidence>
<name>A0A9P4I8A8_9PEZI</name>
<feature type="region of interest" description="Disordered" evidence="1">
    <location>
        <begin position="1"/>
        <end position="20"/>
    </location>
</feature>
<organism evidence="2 3">
    <name type="scientific">Rhizodiscina lignyota</name>
    <dbReference type="NCBI Taxonomy" id="1504668"/>
    <lineage>
        <taxon>Eukaryota</taxon>
        <taxon>Fungi</taxon>
        <taxon>Dikarya</taxon>
        <taxon>Ascomycota</taxon>
        <taxon>Pezizomycotina</taxon>
        <taxon>Dothideomycetes</taxon>
        <taxon>Pleosporomycetidae</taxon>
        <taxon>Aulographales</taxon>
        <taxon>Rhizodiscinaceae</taxon>
        <taxon>Rhizodiscina</taxon>
    </lineage>
</organism>
<gene>
    <name evidence="2" type="ORF">NA57DRAFT_60896</name>
</gene>
<dbReference type="AlphaFoldDB" id="A0A9P4I8A8"/>
<reference evidence="2" key="1">
    <citation type="journal article" date="2020" name="Stud. Mycol.">
        <title>101 Dothideomycetes genomes: a test case for predicting lifestyles and emergence of pathogens.</title>
        <authorList>
            <person name="Haridas S."/>
            <person name="Albert R."/>
            <person name="Binder M."/>
            <person name="Bloem J."/>
            <person name="Labutti K."/>
            <person name="Salamov A."/>
            <person name="Andreopoulos B."/>
            <person name="Baker S."/>
            <person name="Barry K."/>
            <person name="Bills G."/>
            <person name="Bluhm B."/>
            <person name="Cannon C."/>
            <person name="Castanera R."/>
            <person name="Culley D."/>
            <person name="Daum C."/>
            <person name="Ezra D."/>
            <person name="Gonzalez J."/>
            <person name="Henrissat B."/>
            <person name="Kuo A."/>
            <person name="Liang C."/>
            <person name="Lipzen A."/>
            <person name="Lutzoni F."/>
            <person name="Magnuson J."/>
            <person name="Mondo S."/>
            <person name="Nolan M."/>
            <person name="Ohm R."/>
            <person name="Pangilinan J."/>
            <person name="Park H.-J."/>
            <person name="Ramirez L."/>
            <person name="Alfaro M."/>
            <person name="Sun H."/>
            <person name="Tritt A."/>
            <person name="Yoshinaga Y."/>
            <person name="Zwiers L.-H."/>
            <person name="Turgeon B."/>
            <person name="Goodwin S."/>
            <person name="Spatafora J."/>
            <person name="Crous P."/>
            <person name="Grigoriev I."/>
        </authorList>
    </citation>
    <scope>NUCLEOTIDE SEQUENCE</scope>
    <source>
        <strain evidence="2">CBS 133067</strain>
    </source>
</reference>
<comment type="caution">
    <text evidence="2">The sequence shown here is derived from an EMBL/GenBank/DDBJ whole genome shotgun (WGS) entry which is preliminary data.</text>
</comment>
<evidence type="ECO:0000256" key="1">
    <source>
        <dbReference type="SAM" id="MobiDB-lite"/>
    </source>
</evidence>
<sequence length="166" mass="19168">MPLTPMAPTPERYAPNTGSDEMEAHGAWLEQRKQLYARRMREWHPSTWEAMKGLEGEEMQRLRCCMASLGSPFKVQGSMNINWTRAAERFGAMDAQTMREDSLKSLDAIMAKLVRSHNSVAQHVREFCEVELALEDKPPCSRCTEKGCEDKRMEELMEARNNWKTK</sequence>
<dbReference type="Proteomes" id="UP000799772">
    <property type="component" value="Unassembled WGS sequence"/>
</dbReference>
<protein>
    <submittedName>
        <fullName evidence="2">Uncharacterized protein</fullName>
    </submittedName>
</protein>
<accession>A0A9P4I8A8</accession>
<proteinExistence type="predicted"/>
<evidence type="ECO:0000313" key="2">
    <source>
        <dbReference type="EMBL" id="KAF2094264.1"/>
    </source>
</evidence>